<comment type="caution">
    <text evidence="15">The sequence shown here is derived from an EMBL/GenBank/DDBJ whole genome shotgun (WGS) entry which is preliminary data.</text>
</comment>
<feature type="domain" description="WGR" evidence="14">
    <location>
        <begin position="1950"/>
        <end position="2051"/>
    </location>
</feature>
<evidence type="ECO:0000256" key="11">
    <source>
        <dbReference type="SAM" id="MobiDB-lite"/>
    </source>
</evidence>
<evidence type="ECO:0000313" key="16">
    <source>
        <dbReference type="Proteomes" id="UP000245119"/>
    </source>
</evidence>
<feature type="compositionally biased region" description="Low complexity" evidence="11">
    <location>
        <begin position="51"/>
        <end position="66"/>
    </location>
</feature>
<feature type="repeat" description="ANK" evidence="9">
    <location>
        <begin position="833"/>
        <end position="865"/>
    </location>
</feature>
<dbReference type="Gene3D" id="1.20.142.10">
    <property type="entry name" value="Poly(ADP-ribose) polymerase, regulatory domain"/>
    <property type="match status" value="1"/>
</dbReference>
<comment type="subcellular location">
    <subcellularLocation>
        <location evidence="1">Nucleus</location>
    </subcellularLocation>
</comment>
<dbReference type="InterPro" id="IPR012317">
    <property type="entry name" value="Poly(ADP-ribose)pol_cat_dom"/>
</dbReference>
<dbReference type="PANTHER" id="PTHR24198:SF165">
    <property type="entry name" value="ANKYRIN REPEAT-CONTAINING PROTEIN-RELATED"/>
    <property type="match status" value="1"/>
</dbReference>
<dbReference type="STRING" id="400727.A0A2T7NQ09"/>
<dbReference type="InterPro" id="IPR002110">
    <property type="entry name" value="Ankyrin_rpt"/>
</dbReference>
<feature type="repeat" description="ANK" evidence="9">
    <location>
        <begin position="800"/>
        <end position="832"/>
    </location>
</feature>
<dbReference type="PANTHER" id="PTHR24198">
    <property type="entry name" value="ANKYRIN REPEAT AND PROTEIN KINASE DOMAIN-CONTAINING PROTEIN"/>
    <property type="match status" value="1"/>
</dbReference>
<feature type="repeat" description="ANK" evidence="9">
    <location>
        <begin position="1382"/>
        <end position="1414"/>
    </location>
</feature>
<dbReference type="Gene3D" id="3.90.228.10">
    <property type="match status" value="1"/>
</dbReference>
<dbReference type="SUPFAM" id="SSF47587">
    <property type="entry name" value="Domain of poly(ADP-ribose) polymerase"/>
    <property type="match status" value="1"/>
</dbReference>
<dbReference type="InterPro" id="IPR036770">
    <property type="entry name" value="Ankyrin_rpt-contain_sf"/>
</dbReference>
<evidence type="ECO:0000259" key="14">
    <source>
        <dbReference type="PROSITE" id="PS51977"/>
    </source>
</evidence>
<evidence type="ECO:0000256" key="6">
    <source>
        <dbReference type="ARBA" id="ARBA00023027"/>
    </source>
</evidence>
<evidence type="ECO:0000259" key="12">
    <source>
        <dbReference type="PROSITE" id="PS51059"/>
    </source>
</evidence>
<evidence type="ECO:0000313" key="15">
    <source>
        <dbReference type="EMBL" id="PVD23257.1"/>
    </source>
</evidence>
<dbReference type="CDD" id="cd07997">
    <property type="entry name" value="WGR_PARP"/>
    <property type="match status" value="1"/>
</dbReference>
<dbReference type="Gene3D" id="2.20.140.10">
    <property type="entry name" value="WGR domain"/>
    <property type="match status" value="1"/>
</dbReference>
<dbReference type="InterPro" id="IPR004102">
    <property type="entry name" value="Poly(ADP-ribose)pol_reg_dom"/>
</dbReference>
<evidence type="ECO:0000256" key="10">
    <source>
        <dbReference type="RuleBase" id="RU362114"/>
    </source>
</evidence>
<dbReference type="SMART" id="SM00773">
    <property type="entry name" value="WGR"/>
    <property type="match status" value="1"/>
</dbReference>
<dbReference type="PRINTS" id="PR01415">
    <property type="entry name" value="ANKYRIN"/>
</dbReference>
<dbReference type="PROSITE" id="PS51060">
    <property type="entry name" value="PARP_ALPHA_HD"/>
    <property type="match status" value="1"/>
</dbReference>
<dbReference type="Gene3D" id="1.25.40.20">
    <property type="entry name" value="Ankyrin repeat-containing domain"/>
    <property type="match status" value="7"/>
</dbReference>
<feature type="repeat" description="ANK" evidence="9">
    <location>
        <begin position="866"/>
        <end position="898"/>
    </location>
</feature>
<sequence length="2421" mass="272638">MSANTRSQVLNKTNNADSVQDMATLRRQSTTQLPPDDEQNSLTHSTRKNFTRSSTTSSTISKSTSTMLKRLSKTPSRYMEGELHSEEITQISSKKRNSSSLERSGTKKPSQIPTEQLAMAKNVSLSARGKGPKQLSLTKKVSSPGKHHSVNGPTRSSSVTKIRAIPLRNIKSKGKTIWYSTGAYLSVRSSDGGFYLCRVLRNVYNTSKEVKIRWLVKKQRIARSRNKNTRATMHDDKEHDGKLYQLSYADIIDPSCILMEVSMEVAPNRRTMILHDEDKEETMRLLNIAEEVESGNMAKEDIGEDVEEVIIIDHPTPKKRKLDRGSSSERVETKRPKLKKTPSQKKQEKERRAQERKNKRSQEEADGKPKRKRKVAKKEEDIQLHPNPNIKVQEKDPLWETTAHMPFISKYGNSRLAFRAINLNDMKLLKKLLKDSERVRCLSHMHSQSNSYCPLQYALYKKHQEAFNLLYEDYFGNKYHKRLEGNAADKIMMERLGTGSYNFRSLGVGRIRAIMASRGSREGNNALTKDQRDMEDSYPLAEADIIITAMETGATKEVFLKIMTSDQKELDPSRDLRFDLMNHVVKNLMVLLIRGHNVVAGELMALIVKNHFRFGRFPFLITKVLLAKDSEDLKTMPPSQLRADAKELKGFTAIHAAACNPNPAVLEKVLSVDPDFHISDAKGHRPIHLAAGCSSTGPLKLLLEKGANPYDSDSKGFTSLHFAIQAERVENVEILLQLLQDKNSRFVDPTEGKPNGGVNRTITTSETPLHMAAKFGNLSIVQLLLKYGADVNAKLSISSFSLTPLMVAAGRGHLNIVHCLVDGGAEVQQKDRLGRTALIHAVMNGSTSVLSYLLNIGASPNQPDSSGNSPLHYASAYGWHFCVKTLIQAGADLCCSNDWQTTPLSVAYLKGHFGIVSQLLDHENVNVNHPDEEGRTLLFIACSSEPEDSLLEQIRFLVKEKNADCTVIDTFGKTLLHYLAMTKITESIQADDKPAETIISEQAIKNTVSIAQFLLDNGCNPSLQDKEGNTAAVEALRKKNIPLAKLLVENGCQINVATIDDPLVPPSTLLHSLAYDIFEPGDPSLVIKFLAQTLTVNGLKRNFSKELSEMAQTYDRNGLTPFMAACKTYSSRNVSKWMPVFYLVGANDPWFDAAGQYAPDIKCSMLKYLLTQGLEVNIYNHENKTPLISAITGKNLDAALLLLREGKVDPNLCQLITKEEDDAKKTVKCPPLCLAAHYQQFEILDELLKNKADVTAIDENSGKSVLHILAEKSRSEECVQAMVKILDAGLDVNIRDDNQMTPLHILVNANKGGIDDSFDAEILMLRRNADLAICDNESRTPLHYVFLKKNRETDKSQHDPIELCKLLAKSMGSSEINIADKNGSTPLHLAACRGASICCMYLLQRGVDLNKQDVDGNTALTLAVSAGHDNCGSMLIQQGADLLNPVVQVTAKNEEKRPVWKWKHLYMAETIEPVTKVPLFQVAIKNTMVGVTFLLLEAPSDKSGISMTSGIEMAIKNSQYNAALRLLSTAVDLKEVLALRSKDRNLLHILALYAAGNEEQQIRIARILIDKGIQANSKDQYGCTPLLYAVYNKNFQLANFLSALPDGMNVKFVDSFNRSYVTASLWNCLYSGIPADLWEWLEVMIKKKADINKKFDFPMPDIPFATSFNVKMLNPDYWCSYPGCETTALIFALRCRDFTFTHNLLQWGANPNLPDSSSVTPLMHAVKINSLNHLKQLMRYDYDPDYKEPEKIVPAKKHQRGNNVTHGKVFRLKKTLSATSVSSGSSTSDEEEENAAEELEQKKKPNEIKTVKKTSSVKLDQTDKNGWTAMHHVACPLELGSFDNDEMIYVLAKAGAKLNVKNNLQQTPLDLALAHRAPKVASMLQKLMGVSEKDMKQPSYEKFSCSDGVTWTGSEPDFHSDAEKQLGGEEAMEEEEEIKVEVSEYCRIKNGELVIDAEQSLPYEVLMTKCDANLGQWGLYNFYQIQLVRQPSKKIYVLFTRWGRIGDVGQYQHTPFQNEADAVKEFKKIFREKSGNKWEDIKSFEQKPRKYRLVPYSERHPPRQQKDVEFMFETEVESVLPKNLQEIVKMTMDVKALKRMYKGNRSLDPDVLPFGRISRDKLLQARKLLEEMGDIVHRIEVHRNTRGDKTKEQKDEHQLDCQKVSELSTEYFQLIPQKNFVYEMLRPLDRKQQYSEQVKLVNKLLDYEVASKMLLGAMYCKASVNPVDYVYRCLHTQMELMNEDDLMAQYIMRSVYASGGLGNKRLLWHGTRRNNLLSILHRGLVETPLDASQISGAAFGKGIYFSDDFEKSRMYCDHGEECSFILLCEVALGTQQEVHNWAAFKANDSYNSVFVHGRRTPEPTNNVSLPTGVTLALGEIKEITSHFNEETQTWEYCCAAHNEFVVREESQVCLRYLVQFH</sequence>
<dbReference type="GO" id="GO:0003950">
    <property type="term" value="F:NAD+ poly-ADP-ribosyltransferase activity"/>
    <property type="evidence" value="ECO:0007669"/>
    <property type="project" value="UniProtKB-UniRule"/>
</dbReference>
<dbReference type="InterPro" id="IPR036930">
    <property type="entry name" value="WGR_dom_sf"/>
</dbReference>
<keyword evidence="4" id="KW-0548">Nucleotidyltransferase</keyword>
<gene>
    <name evidence="15" type="ORF">C0Q70_16521</name>
</gene>
<feature type="region of interest" description="Disordered" evidence="11">
    <location>
        <begin position="308"/>
        <end position="384"/>
    </location>
</feature>
<keyword evidence="8" id="KW-0539">Nucleus</keyword>
<dbReference type="OrthoDB" id="2017365at2759"/>
<keyword evidence="7 9" id="KW-0040">ANK repeat</keyword>
<dbReference type="Pfam" id="PF13637">
    <property type="entry name" value="Ank_4"/>
    <property type="match status" value="1"/>
</dbReference>
<dbReference type="SUPFAM" id="SSF48403">
    <property type="entry name" value="Ankyrin repeat"/>
    <property type="match status" value="4"/>
</dbReference>
<feature type="compositionally biased region" description="Acidic residues" evidence="11">
    <location>
        <begin position="1788"/>
        <end position="1798"/>
    </location>
</feature>
<accession>A0A2T7NQ09</accession>
<name>A0A2T7NQ09_POMCA</name>
<evidence type="ECO:0000259" key="13">
    <source>
        <dbReference type="PROSITE" id="PS51060"/>
    </source>
</evidence>
<proteinExistence type="predicted"/>
<evidence type="ECO:0000256" key="3">
    <source>
        <dbReference type="ARBA" id="ARBA00022679"/>
    </source>
</evidence>
<dbReference type="Pfam" id="PF05406">
    <property type="entry name" value="WGR"/>
    <property type="match status" value="1"/>
</dbReference>
<dbReference type="Pfam" id="PF00023">
    <property type="entry name" value="Ank"/>
    <property type="match status" value="1"/>
</dbReference>
<feature type="repeat" description="ANK" evidence="9">
    <location>
        <begin position="1261"/>
        <end position="1297"/>
    </location>
</feature>
<feature type="domain" description="PARP catalytic" evidence="12">
    <location>
        <begin position="2183"/>
        <end position="2421"/>
    </location>
</feature>
<dbReference type="SMART" id="SM00248">
    <property type="entry name" value="ANK"/>
    <property type="match status" value="25"/>
</dbReference>
<dbReference type="GO" id="GO:0016779">
    <property type="term" value="F:nucleotidyltransferase activity"/>
    <property type="evidence" value="ECO:0007669"/>
    <property type="project" value="UniProtKB-KW"/>
</dbReference>
<evidence type="ECO:0000256" key="9">
    <source>
        <dbReference type="PROSITE-ProRule" id="PRU00023"/>
    </source>
</evidence>
<feature type="repeat" description="ANK" evidence="9">
    <location>
        <begin position="764"/>
        <end position="796"/>
    </location>
</feature>
<dbReference type="PROSITE" id="PS50297">
    <property type="entry name" value="ANK_REP_REGION"/>
    <property type="match status" value="7"/>
</dbReference>
<feature type="repeat" description="ANK" evidence="9">
    <location>
        <begin position="1415"/>
        <end position="1442"/>
    </location>
</feature>
<evidence type="ECO:0000256" key="2">
    <source>
        <dbReference type="ARBA" id="ARBA00022676"/>
    </source>
</evidence>
<feature type="compositionally biased region" description="Polar residues" evidence="11">
    <location>
        <begin position="88"/>
        <end position="114"/>
    </location>
</feature>
<evidence type="ECO:0000256" key="8">
    <source>
        <dbReference type="ARBA" id="ARBA00023242"/>
    </source>
</evidence>
<keyword evidence="2 10" id="KW-0328">Glycosyltransferase</keyword>
<dbReference type="Pfam" id="PF12796">
    <property type="entry name" value="Ank_2"/>
    <property type="match status" value="3"/>
</dbReference>
<keyword evidence="6 10" id="KW-0520">NAD</keyword>
<keyword evidence="5" id="KW-0677">Repeat</keyword>
<dbReference type="PROSITE" id="PS51977">
    <property type="entry name" value="WGR"/>
    <property type="match status" value="1"/>
</dbReference>
<dbReference type="EC" id="2.4.2.-" evidence="10"/>
<keyword evidence="16" id="KW-1185">Reference proteome</keyword>
<feature type="domain" description="PARP alpha-helical" evidence="13">
    <location>
        <begin position="2077"/>
        <end position="2215"/>
    </location>
</feature>
<keyword evidence="3 10" id="KW-0808">Transferase</keyword>
<feature type="region of interest" description="Disordered" evidence="11">
    <location>
        <begin position="1"/>
        <end position="158"/>
    </location>
</feature>
<dbReference type="EMBL" id="PZQS01000010">
    <property type="protein sequence ID" value="PVD23257.1"/>
    <property type="molecule type" value="Genomic_DNA"/>
</dbReference>
<feature type="region of interest" description="Disordered" evidence="11">
    <location>
        <begin position="1780"/>
        <end position="1817"/>
    </location>
</feature>
<dbReference type="Proteomes" id="UP000245119">
    <property type="component" value="Linkage Group LG10"/>
</dbReference>
<dbReference type="GO" id="GO:0005634">
    <property type="term" value="C:nucleus"/>
    <property type="evidence" value="ECO:0007669"/>
    <property type="project" value="UniProtKB-SubCell"/>
</dbReference>
<feature type="compositionally biased region" description="Basic and acidic residues" evidence="11">
    <location>
        <begin position="345"/>
        <end position="368"/>
    </location>
</feature>
<dbReference type="InterPro" id="IPR036616">
    <property type="entry name" value="Poly(ADP-ribose)pol_reg_dom_sf"/>
</dbReference>
<dbReference type="Pfam" id="PF02877">
    <property type="entry name" value="PARP_reg"/>
    <property type="match status" value="1"/>
</dbReference>
<feature type="compositionally biased region" description="Basic and acidic residues" evidence="11">
    <location>
        <begin position="323"/>
        <end position="335"/>
    </location>
</feature>
<feature type="repeat" description="ANK" evidence="9">
    <location>
        <begin position="682"/>
        <end position="714"/>
    </location>
</feature>
<dbReference type="PROSITE" id="PS51059">
    <property type="entry name" value="PARP_CATALYTIC"/>
    <property type="match status" value="1"/>
</dbReference>
<dbReference type="SUPFAM" id="SSF56399">
    <property type="entry name" value="ADP-ribosylation"/>
    <property type="match status" value="1"/>
</dbReference>
<dbReference type="SUPFAM" id="SSF142921">
    <property type="entry name" value="WGR domain-like"/>
    <property type="match status" value="1"/>
</dbReference>
<feature type="compositionally biased region" description="Polar residues" evidence="11">
    <location>
        <begin position="1"/>
        <end position="18"/>
    </location>
</feature>
<organism evidence="15 16">
    <name type="scientific">Pomacea canaliculata</name>
    <name type="common">Golden apple snail</name>
    <dbReference type="NCBI Taxonomy" id="400727"/>
    <lineage>
        <taxon>Eukaryota</taxon>
        <taxon>Metazoa</taxon>
        <taxon>Spiralia</taxon>
        <taxon>Lophotrochozoa</taxon>
        <taxon>Mollusca</taxon>
        <taxon>Gastropoda</taxon>
        <taxon>Caenogastropoda</taxon>
        <taxon>Architaenioglossa</taxon>
        <taxon>Ampullarioidea</taxon>
        <taxon>Ampullariidae</taxon>
        <taxon>Pomacea</taxon>
    </lineage>
</organism>
<dbReference type="InterPro" id="IPR008893">
    <property type="entry name" value="WGR_domain"/>
</dbReference>
<evidence type="ECO:0000256" key="7">
    <source>
        <dbReference type="ARBA" id="ARBA00023043"/>
    </source>
</evidence>
<feature type="compositionally biased region" description="Basic and acidic residues" evidence="11">
    <location>
        <begin position="1799"/>
        <end position="1810"/>
    </location>
</feature>
<evidence type="ECO:0000256" key="1">
    <source>
        <dbReference type="ARBA" id="ARBA00004123"/>
    </source>
</evidence>
<evidence type="ECO:0000256" key="4">
    <source>
        <dbReference type="ARBA" id="ARBA00022695"/>
    </source>
</evidence>
<dbReference type="Pfam" id="PF00644">
    <property type="entry name" value="PARP"/>
    <property type="match status" value="1"/>
</dbReference>
<protein>
    <recommendedName>
        <fullName evidence="10">Poly [ADP-ribose] polymerase</fullName>
        <shortName evidence="10">PARP</shortName>
        <ecNumber evidence="10">2.4.2.-</ecNumber>
    </recommendedName>
</protein>
<evidence type="ECO:0000256" key="5">
    <source>
        <dbReference type="ARBA" id="ARBA00022737"/>
    </source>
</evidence>
<dbReference type="PROSITE" id="PS50088">
    <property type="entry name" value="ANK_REPEAT"/>
    <property type="match status" value="8"/>
</dbReference>
<reference evidence="15 16" key="1">
    <citation type="submission" date="2018-04" db="EMBL/GenBank/DDBJ databases">
        <title>The genome of golden apple snail Pomacea canaliculata provides insight into stress tolerance and invasive adaptation.</title>
        <authorList>
            <person name="Liu C."/>
            <person name="Liu B."/>
            <person name="Ren Y."/>
            <person name="Zhang Y."/>
            <person name="Wang H."/>
            <person name="Li S."/>
            <person name="Jiang F."/>
            <person name="Yin L."/>
            <person name="Zhang G."/>
            <person name="Qian W."/>
            <person name="Fan W."/>
        </authorList>
    </citation>
    <scope>NUCLEOTIDE SEQUENCE [LARGE SCALE GENOMIC DNA]</scope>
    <source>
        <strain evidence="15">SZHN2017</strain>
        <tissue evidence="15">Muscle</tissue>
    </source>
</reference>